<dbReference type="Proteomes" id="UP000041254">
    <property type="component" value="Unassembled WGS sequence"/>
</dbReference>
<evidence type="ECO:0000313" key="2">
    <source>
        <dbReference type="Proteomes" id="UP000041254"/>
    </source>
</evidence>
<reference evidence="1 2" key="1">
    <citation type="submission" date="2014-11" db="EMBL/GenBank/DDBJ databases">
        <authorList>
            <person name="Zhu J."/>
            <person name="Qi W."/>
            <person name="Song R."/>
        </authorList>
    </citation>
    <scope>NUCLEOTIDE SEQUENCE [LARGE SCALE GENOMIC DNA]</scope>
</reference>
<protein>
    <submittedName>
        <fullName evidence="1">Uncharacterized protein</fullName>
    </submittedName>
</protein>
<name>A0A0G4FWA5_VITBC</name>
<dbReference type="VEuPathDB" id="CryptoDB:Vbra_16413"/>
<evidence type="ECO:0000313" key="1">
    <source>
        <dbReference type="EMBL" id="CEM19484.1"/>
    </source>
</evidence>
<dbReference type="EMBL" id="CDMY01000513">
    <property type="protein sequence ID" value="CEM19484.1"/>
    <property type="molecule type" value="Genomic_DNA"/>
</dbReference>
<accession>A0A0G4FWA5</accession>
<keyword evidence="2" id="KW-1185">Reference proteome</keyword>
<dbReference type="InParanoid" id="A0A0G4FWA5"/>
<gene>
    <name evidence="1" type="ORF">Vbra_16413</name>
</gene>
<dbReference type="PhylomeDB" id="A0A0G4FWA5"/>
<dbReference type="AlphaFoldDB" id="A0A0G4FWA5"/>
<sequence length="593" mass="63765">MSKKTQADSSGPSHPVGLDSVSFQLTDLGETLLQSLYALRDRIKVVAELIGAAEGSSSSQAENSASERVDAQRAVLLSVVEKLRASHDPSKIASVVQLANAKCDLITAMIEQPALFVSPLMTLPEGFLTSHIGPHLGTKDIITRLAPTHPYLHTTSRKPAMHKTLQLKCKDFCSKVKVTKKQVSVWGPAFSQTQQATMVCLPSRGVLALLEHASSTLEELHAWPDVSCPRSLESLPKAGKPTPRRGDDEVVFPKLVRVKVAGWWITVANKRRWKPMSLVDVHLRDMYGDMPVSPASAPMCSGNGGDACTAWLAGPGPHSLTLEAGWDGWELSNIQNMVKPSIKQLRGVEWEGGWETIAASGLQLEEFHATVTFINDHTLEDLDSFRTVCIAPNGTINFTCTPCHPYFCSFDIMRAYPSCTALIISLAAAVKTVVFPSGLAQGQAVPPVVLYGLPQLVFSQTETLHLSSAGPGSRPLPDLLLSGLSDSHFPSVTTLGLGQAKGIREEAVSKATALKSLTEVRFERNGAVLAPFFFPRCLGVCSKSGPLLHVIAEYGSKVCFNTGVWSLWEGGAGAGLGAVAMGVREAWRGVCER</sequence>
<organism evidence="1 2">
    <name type="scientific">Vitrella brassicaformis (strain CCMP3155)</name>
    <dbReference type="NCBI Taxonomy" id="1169540"/>
    <lineage>
        <taxon>Eukaryota</taxon>
        <taxon>Sar</taxon>
        <taxon>Alveolata</taxon>
        <taxon>Colpodellida</taxon>
        <taxon>Vitrellaceae</taxon>
        <taxon>Vitrella</taxon>
    </lineage>
</organism>
<proteinExistence type="predicted"/>